<proteinExistence type="predicted"/>
<evidence type="ECO:0000256" key="2">
    <source>
        <dbReference type="SAM" id="Phobius"/>
    </source>
</evidence>
<feature type="transmembrane region" description="Helical" evidence="2">
    <location>
        <begin position="7"/>
        <end position="24"/>
    </location>
</feature>
<keyword evidence="2" id="KW-0812">Transmembrane</keyword>
<name>A0ABY8QQ55_9MICO</name>
<feature type="transmembrane region" description="Helical" evidence="2">
    <location>
        <begin position="30"/>
        <end position="48"/>
    </location>
</feature>
<accession>A0ABY8QQ55</accession>
<sequence>MNAVVKYSLLRLGIFFLAFGALWVAGFNELVSLVLATVIAVLLSFLLLRRQRDDVVKYVQERSARRAEQRRTKVDRDSAYEDDIVDRADHPDDPDDNQR</sequence>
<evidence type="ECO:0000256" key="1">
    <source>
        <dbReference type="SAM" id="MobiDB-lite"/>
    </source>
</evidence>
<organism evidence="3 4">
    <name type="scientific">Saxibacter everestensis</name>
    <dbReference type="NCBI Taxonomy" id="2909229"/>
    <lineage>
        <taxon>Bacteria</taxon>
        <taxon>Bacillati</taxon>
        <taxon>Actinomycetota</taxon>
        <taxon>Actinomycetes</taxon>
        <taxon>Micrococcales</taxon>
        <taxon>Brevibacteriaceae</taxon>
        <taxon>Saxibacter</taxon>
    </lineage>
</organism>
<feature type="region of interest" description="Disordered" evidence="1">
    <location>
        <begin position="63"/>
        <end position="99"/>
    </location>
</feature>
<dbReference type="RefSeq" id="WP_349637738.1">
    <property type="nucleotide sequence ID" value="NZ_CP090958.1"/>
</dbReference>
<protein>
    <submittedName>
        <fullName evidence="3">DUF4229 domain-containing protein</fullName>
    </submittedName>
</protein>
<dbReference type="Proteomes" id="UP001209083">
    <property type="component" value="Chromosome"/>
</dbReference>
<keyword evidence="2" id="KW-0472">Membrane</keyword>
<evidence type="ECO:0000313" key="4">
    <source>
        <dbReference type="Proteomes" id="UP001209083"/>
    </source>
</evidence>
<keyword evidence="4" id="KW-1185">Reference proteome</keyword>
<evidence type="ECO:0000313" key="3">
    <source>
        <dbReference type="EMBL" id="WGW10956.1"/>
    </source>
</evidence>
<dbReference type="InterPro" id="IPR025323">
    <property type="entry name" value="DUF4229"/>
</dbReference>
<keyword evidence="2" id="KW-1133">Transmembrane helix</keyword>
<dbReference type="Pfam" id="PF14012">
    <property type="entry name" value="DUF4229"/>
    <property type="match status" value="1"/>
</dbReference>
<reference evidence="3 4" key="1">
    <citation type="submission" date="2023-05" db="EMBL/GenBank/DDBJ databases">
        <title>Lithophilousrod everest ZFBP1038 complete genpme.</title>
        <authorList>
            <person name="Tian M."/>
        </authorList>
    </citation>
    <scope>NUCLEOTIDE SEQUENCE [LARGE SCALE GENOMIC DNA]</scope>
    <source>
        <strain evidence="3 4">ZFBP1038</strain>
    </source>
</reference>
<gene>
    <name evidence="3" type="ORF">LWF01_12675</name>
</gene>
<dbReference type="EMBL" id="CP090958">
    <property type="protein sequence ID" value="WGW10956.1"/>
    <property type="molecule type" value="Genomic_DNA"/>
</dbReference>